<dbReference type="GO" id="GO:0051967">
    <property type="term" value="P:negative regulation of synaptic transmission, glutamatergic"/>
    <property type="evidence" value="ECO:0007669"/>
    <property type="project" value="TreeGrafter"/>
</dbReference>
<evidence type="ECO:0000256" key="4">
    <source>
        <dbReference type="ARBA" id="ARBA00022989"/>
    </source>
</evidence>
<evidence type="ECO:0000256" key="8">
    <source>
        <dbReference type="ARBA" id="ARBA00023170"/>
    </source>
</evidence>
<keyword evidence="15" id="KW-1185">Reference proteome</keyword>
<evidence type="ECO:0000313" key="15">
    <source>
        <dbReference type="Proteomes" id="UP001208570"/>
    </source>
</evidence>
<dbReference type="GO" id="GO:0007195">
    <property type="term" value="P:adenylate cyclase-inhibiting dopamine receptor signaling pathway"/>
    <property type="evidence" value="ECO:0007669"/>
    <property type="project" value="TreeGrafter"/>
</dbReference>
<feature type="transmembrane region" description="Helical" evidence="12">
    <location>
        <begin position="197"/>
        <end position="219"/>
    </location>
</feature>
<feature type="transmembrane region" description="Helical" evidence="12">
    <location>
        <begin position="155"/>
        <end position="177"/>
    </location>
</feature>
<evidence type="ECO:0000256" key="12">
    <source>
        <dbReference type="SAM" id="Phobius"/>
    </source>
</evidence>
<dbReference type="AlphaFoldDB" id="A0AAD9N382"/>
<comment type="subcellular location">
    <subcellularLocation>
        <location evidence="1">Cell membrane</location>
        <topology evidence="1">Multi-pass membrane protein</topology>
    </subcellularLocation>
</comment>
<dbReference type="FunFam" id="1.20.1070.10:FF:000523">
    <property type="entry name" value="5-hydroxytryptamine receptor 2B"/>
    <property type="match status" value="1"/>
</dbReference>
<dbReference type="PROSITE" id="PS50262">
    <property type="entry name" value="G_PROTEIN_RECEP_F1_2"/>
    <property type="match status" value="1"/>
</dbReference>
<dbReference type="GO" id="GO:0004930">
    <property type="term" value="F:G protein-coupled receptor activity"/>
    <property type="evidence" value="ECO:0007669"/>
    <property type="project" value="UniProtKB-KW"/>
</dbReference>
<gene>
    <name evidence="14" type="ORF">LSH36_324g03045</name>
</gene>
<feature type="domain" description="G-protein coupled receptors family 1 profile" evidence="13">
    <location>
        <begin position="55"/>
        <end position="443"/>
    </location>
</feature>
<dbReference type="Pfam" id="PF00001">
    <property type="entry name" value="7tm_1"/>
    <property type="match status" value="1"/>
</dbReference>
<evidence type="ECO:0000256" key="3">
    <source>
        <dbReference type="ARBA" id="ARBA00022692"/>
    </source>
</evidence>
<dbReference type="InterPro" id="IPR017452">
    <property type="entry name" value="GPCR_Rhodpsn_7TM"/>
</dbReference>
<name>A0AAD9N382_9ANNE</name>
<dbReference type="InterPro" id="IPR000929">
    <property type="entry name" value="Dopamine_rcpt"/>
</dbReference>
<dbReference type="GO" id="GO:0043266">
    <property type="term" value="P:regulation of potassium ion transport"/>
    <property type="evidence" value="ECO:0007669"/>
    <property type="project" value="TreeGrafter"/>
</dbReference>
<keyword evidence="5 10" id="KW-0297">G-protein coupled receptor</keyword>
<proteinExistence type="inferred from homology"/>
<feature type="transmembrane region" description="Helical" evidence="12">
    <location>
        <begin position="113"/>
        <end position="134"/>
    </location>
</feature>
<protein>
    <recommendedName>
        <fullName evidence="13">G-protein coupled receptors family 1 profile domain-containing protein</fullName>
    </recommendedName>
</protein>
<evidence type="ECO:0000256" key="10">
    <source>
        <dbReference type="RuleBase" id="RU000688"/>
    </source>
</evidence>
<feature type="transmembrane region" description="Helical" evidence="12">
    <location>
        <begin position="40"/>
        <end position="63"/>
    </location>
</feature>
<dbReference type="EMBL" id="JAODUP010000323">
    <property type="protein sequence ID" value="KAK2152634.1"/>
    <property type="molecule type" value="Genomic_DNA"/>
</dbReference>
<evidence type="ECO:0000256" key="1">
    <source>
        <dbReference type="ARBA" id="ARBA00004651"/>
    </source>
</evidence>
<dbReference type="PANTHER" id="PTHR24248">
    <property type="entry name" value="ADRENERGIC RECEPTOR-RELATED G-PROTEIN COUPLED RECEPTOR"/>
    <property type="match status" value="1"/>
</dbReference>
<keyword evidence="6 12" id="KW-0472">Membrane</keyword>
<dbReference type="GO" id="GO:0005886">
    <property type="term" value="C:plasma membrane"/>
    <property type="evidence" value="ECO:0007669"/>
    <property type="project" value="UniProtKB-SubCell"/>
</dbReference>
<feature type="transmembrane region" description="Helical" evidence="12">
    <location>
        <begin position="425"/>
        <end position="446"/>
    </location>
</feature>
<reference evidence="14" key="1">
    <citation type="journal article" date="2023" name="Mol. Biol. Evol.">
        <title>Third-Generation Sequencing Reveals the Adaptive Role of the Epigenome in Three Deep-Sea Polychaetes.</title>
        <authorList>
            <person name="Perez M."/>
            <person name="Aroh O."/>
            <person name="Sun Y."/>
            <person name="Lan Y."/>
            <person name="Juniper S.K."/>
            <person name="Young C.R."/>
            <person name="Angers B."/>
            <person name="Qian P.Y."/>
        </authorList>
    </citation>
    <scope>NUCLEOTIDE SEQUENCE</scope>
    <source>
        <strain evidence="14">P08H-3</strain>
    </source>
</reference>
<evidence type="ECO:0000259" key="13">
    <source>
        <dbReference type="PROSITE" id="PS50262"/>
    </source>
</evidence>
<dbReference type="GO" id="GO:0060158">
    <property type="term" value="P:phospholipase C-activating dopamine receptor signaling pathway"/>
    <property type="evidence" value="ECO:0007669"/>
    <property type="project" value="TreeGrafter"/>
</dbReference>
<feature type="transmembrane region" description="Helical" evidence="12">
    <location>
        <begin position="385"/>
        <end position="405"/>
    </location>
</feature>
<keyword evidence="9 10" id="KW-0807">Transducer</keyword>
<evidence type="ECO:0000256" key="5">
    <source>
        <dbReference type="ARBA" id="ARBA00023040"/>
    </source>
</evidence>
<dbReference type="GO" id="GO:0051481">
    <property type="term" value="P:negative regulation of cytosolic calcium ion concentration"/>
    <property type="evidence" value="ECO:0007669"/>
    <property type="project" value="TreeGrafter"/>
</dbReference>
<keyword evidence="2" id="KW-1003">Cell membrane</keyword>
<dbReference type="Proteomes" id="UP001208570">
    <property type="component" value="Unassembled WGS sequence"/>
</dbReference>
<dbReference type="SMART" id="SM01381">
    <property type="entry name" value="7TM_GPCR_Srsx"/>
    <property type="match status" value="1"/>
</dbReference>
<dbReference type="SUPFAM" id="SSF81321">
    <property type="entry name" value="Family A G protein-coupled receptor-like"/>
    <property type="match status" value="1"/>
</dbReference>
<comment type="caution">
    <text evidence="14">The sequence shown here is derived from an EMBL/GenBank/DDBJ whole genome shotgun (WGS) entry which is preliminary data.</text>
</comment>
<dbReference type="GO" id="GO:0014059">
    <property type="term" value="P:regulation of dopamine secretion"/>
    <property type="evidence" value="ECO:0007669"/>
    <property type="project" value="TreeGrafter"/>
</dbReference>
<keyword evidence="4 12" id="KW-1133">Transmembrane helix</keyword>
<evidence type="ECO:0000256" key="7">
    <source>
        <dbReference type="ARBA" id="ARBA00023157"/>
    </source>
</evidence>
<evidence type="ECO:0000313" key="14">
    <source>
        <dbReference type="EMBL" id="KAK2152634.1"/>
    </source>
</evidence>
<keyword evidence="3 10" id="KW-0812">Transmembrane</keyword>
<dbReference type="PRINTS" id="PR00242">
    <property type="entry name" value="DOPAMINER"/>
</dbReference>
<feature type="compositionally biased region" description="Low complexity" evidence="11">
    <location>
        <begin position="249"/>
        <end position="260"/>
    </location>
</feature>
<comment type="similarity">
    <text evidence="10">Belongs to the G-protein coupled receptor 1 family.</text>
</comment>
<dbReference type="Gene3D" id="1.20.1070.10">
    <property type="entry name" value="Rhodopsin 7-helix transmembrane proteins"/>
    <property type="match status" value="2"/>
</dbReference>
<keyword evidence="8 10" id="KW-0675">Receptor</keyword>
<feature type="transmembrane region" description="Helical" evidence="12">
    <location>
        <begin position="75"/>
        <end position="101"/>
    </location>
</feature>
<dbReference type="GO" id="GO:0045202">
    <property type="term" value="C:synapse"/>
    <property type="evidence" value="ECO:0007669"/>
    <property type="project" value="GOC"/>
</dbReference>
<feature type="region of interest" description="Disordered" evidence="11">
    <location>
        <begin position="325"/>
        <end position="350"/>
    </location>
</feature>
<accession>A0AAD9N382</accession>
<feature type="region of interest" description="Disordered" evidence="11">
    <location>
        <begin position="243"/>
        <end position="291"/>
    </location>
</feature>
<dbReference type="InterPro" id="IPR000276">
    <property type="entry name" value="GPCR_Rhodpsn"/>
</dbReference>
<dbReference type="PRINTS" id="PR00237">
    <property type="entry name" value="GPCRRHODOPSN"/>
</dbReference>
<evidence type="ECO:0000256" key="6">
    <source>
        <dbReference type="ARBA" id="ARBA00023136"/>
    </source>
</evidence>
<evidence type="ECO:0000256" key="2">
    <source>
        <dbReference type="ARBA" id="ARBA00022475"/>
    </source>
</evidence>
<evidence type="ECO:0000256" key="11">
    <source>
        <dbReference type="SAM" id="MobiDB-lite"/>
    </source>
</evidence>
<dbReference type="PROSITE" id="PS00237">
    <property type="entry name" value="G_PROTEIN_RECEP_F1_1"/>
    <property type="match status" value="1"/>
</dbReference>
<organism evidence="14 15">
    <name type="scientific">Paralvinella palmiformis</name>
    <dbReference type="NCBI Taxonomy" id="53620"/>
    <lineage>
        <taxon>Eukaryota</taxon>
        <taxon>Metazoa</taxon>
        <taxon>Spiralia</taxon>
        <taxon>Lophotrochozoa</taxon>
        <taxon>Annelida</taxon>
        <taxon>Polychaeta</taxon>
        <taxon>Sedentaria</taxon>
        <taxon>Canalipalpata</taxon>
        <taxon>Terebellida</taxon>
        <taxon>Terebelliformia</taxon>
        <taxon>Alvinellidae</taxon>
        <taxon>Paralvinella</taxon>
    </lineage>
</organism>
<keyword evidence="7" id="KW-1015">Disulfide bond</keyword>
<dbReference type="PANTHER" id="PTHR24248:SF143">
    <property type="entry name" value="D(4) DOPAMINE RECEPTOR"/>
    <property type="match status" value="1"/>
</dbReference>
<sequence>MFNYSSVGFMTPLNLELCNDSCLPNGNNSEMLDHGSSYNWPVLFFFLIVIAAIGGNVLVCLAVKYERKLQNMFNFFLVSLALSDMLSATLVMPLSIIKAFIEDFPVPKIMCVLWYSLDVLFTSSTIIHLCMISVDRFMSLKYPLRYGHAKKTKHTILKIVLVWIISICIAGPLFLLSMFDSDSNVHYKGCGPETPTFVISATVTSFYLPLLIMTIMYALTVKALQEQLKEQRRLAVTNSLSSRDDSSYYRRPSPRSSPRSSPRHSPRVSNGNVTGAPPAGGAAGNSQRNAGKREIISQELSPTTGQTDRSEAYLLVKDPRYLDAPNIITPSSTSSDIAGDTDSDYPTHSGQKKRLQVRIFRFHRNEPTTESSRRVFHRPDRGRKAVQVLGILFGVFVIFYLPFFASYVTRGTCKACAPYISPQMIVAFEWLAYSGSMVNPIIYHFFNPDFRRAFQKLLRCKHACH</sequence>
<evidence type="ECO:0000256" key="9">
    <source>
        <dbReference type="ARBA" id="ARBA00023224"/>
    </source>
</evidence>
<dbReference type="GO" id="GO:0001591">
    <property type="term" value="F:dopamine neurotransmitter receptor activity, coupled via Gi/Go"/>
    <property type="evidence" value="ECO:0007669"/>
    <property type="project" value="TreeGrafter"/>
</dbReference>